<evidence type="ECO:0000256" key="1">
    <source>
        <dbReference type="SAM" id="SignalP"/>
    </source>
</evidence>
<reference evidence="3" key="1">
    <citation type="submission" date="2016-11" db="UniProtKB">
        <authorList>
            <consortium name="WormBaseParasite"/>
        </authorList>
    </citation>
    <scope>IDENTIFICATION</scope>
</reference>
<dbReference type="Proteomes" id="UP000095287">
    <property type="component" value="Unplaced"/>
</dbReference>
<feature type="signal peptide" evidence="1">
    <location>
        <begin position="1"/>
        <end position="21"/>
    </location>
</feature>
<keyword evidence="1" id="KW-0732">Signal</keyword>
<dbReference type="WBParaSite" id="L893_g29457.t1">
    <property type="protein sequence ID" value="L893_g29457.t1"/>
    <property type="gene ID" value="L893_g29457"/>
</dbReference>
<proteinExistence type="predicted"/>
<accession>A0A1I7ZSS6</accession>
<evidence type="ECO:0000313" key="2">
    <source>
        <dbReference type="Proteomes" id="UP000095287"/>
    </source>
</evidence>
<sequence>MGLPIKLLVLSLALNFAGTFQQRHLLRILNQPYLLVQQVREAPPKFQWDTLKEQDVSVHKRVDHR</sequence>
<feature type="chain" id="PRO_5009313786" evidence="1">
    <location>
        <begin position="22"/>
        <end position="65"/>
    </location>
</feature>
<evidence type="ECO:0000313" key="3">
    <source>
        <dbReference type="WBParaSite" id="L893_g29457.t1"/>
    </source>
</evidence>
<organism evidence="2 3">
    <name type="scientific">Steinernema glaseri</name>
    <dbReference type="NCBI Taxonomy" id="37863"/>
    <lineage>
        <taxon>Eukaryota</taxon>
        <taxon>Metazoa</taxon>
        <taxon>Ecdysozoa</taxon>
        <taxon>Nematoda</taxon>
        <taxon>Chromadorea</taxon>
        <taxon>Rhabditida</taxon>
        <taxon>Tylenchina</taxon>
        <taxon>Panagrolaimomorpha</taxon>
        <taxon>Strongyloidoidea</taxon>
        <taxon>Steinernematidae</taxon>
        <taxon>Steinernema</taxon>
    </lineage>
</organism>
<name>A0A1I7ZSS6_9BILA</name>
<dbReference type="AlphaFoldDB" id="A0A1I7ZSS6"/>
<protein>
    <submittedName>
        <fullName evidence="3">Secreted protein</fullName>
    </submittedName>
</protein>
<keyword evidence="2" id="KW-1185">Reference proteome</keyword>